<dbReference type="AlphaFoldDB" id="A0A7G8BJP5"/>
<dbReference type="Gene3D" id="3.10.450.50">
    <property type="match status" value="1"/>
</dbReference>
<dbReference type="KEGG" id="adin:H7849_01805"/>
<keyword evidence="2" id="KW-1185">Reference proteome</keyword>
<accession>A0A7G8BJP5</accession>
<dbReference type="Pfam" id="PF02810">
    <property type="entry name" value="SEC-C"/>
    <property type="match status" value="1"/>
</dbReference>
<evidence type="ECO:0000313" key="1">
    <source>
        <dbReference type="EMBL" id="QNI32765.1"/>
    </source>
</evidence>
<gene>
    <name evidence="1" type="ORF">H7849_01805</name>
</gene>
<proteinExistence type="predicted"/>
<dbReference type="SUPFAM" id="SSF103642">
    <property type="entry name" value="Sec-C motif"/>
    <property type="match status" value="1"/>
</dbReference>
<dbReference type="InterPro" id="IPR004027">
    <property type="entry name" value="SEC_C_motif"/>
</dbReference>
<evidence type="ECO:0000313" key="2">
    <source>
        <dbReference type="Proteomes" id="UP000515312"/>
    </source>
</evidence>
<dbReference type="Proteomes" id="UP000515312">
    <property type="component" value="Chromosome"/>
</dbReference>
<protein>
    <submittedName>
        <fullName evidence="1">SEC-C domain-containing protein</fullName>
    </submittedName>
</protein>
<dbReference type="EMBL" id="CP060394">
    <property type="protein sequence ID" value="QNI32765.1"/>
    <property type="molecule type" value="Genomic_DNA"/>
</dbReference>
<organism evidence="1 2">
    <name type="scientific">Alloacidobacterium dinghuense</name>
    <dbReference type="NCBI Taxonomy" id="2763107"/>
    <lineage>
        <taxon>Bacteria</taxon>
        <taxon>Pseudomonadati</taxon>
        <taxon>Acidobacteriota</taxon>
        <taxon>Terriglobia</taxon>
        <taxon>Terriglobales</taxon>
        <taxon>Acidobacteriaceae</taxon>
        <taxon>Alloacidobacterium</taxon>
    </lineage>
</organism>
<reference evidence="1 2" key="1">
    <citation type="submission" date="2020-08" db="EMBL/GenBank/DDBJ databases">
        <title>Edaphobacter telluris sp. nov. and Acidobacterium dinghuensis sp. nov., two acidobacteria isolated from forest soil.</title>
        <authorList>
            <person name="Fu J."/>
            <person name="Qiu L."/>
        </authorList>
    </citation>
    <scope>NUCLEOTIDE SEQUENCE [LARGE SCALE GENOMIC DNA]</scope>
    <source>
        <strain evidence="1">4Y35</strain>
    </source>
</reference>
<name>A0A7G8BJP5_9BACT</name>
<sequence>MGSQEARRPRIGRNDPCWCHSGRKYKFCHLDRDKAPRRKPWETAAGIRKLFSDAKYCIHADASPAACSGQIVRAHTLPRRAALAAIAEGGHVYGHDADLMSLFKTHGVVKFKRIGINEASTFTGFCAVHDDRTFAPLEKQPLTASPEQCFLMSYRAICRELFQKRIHNSNVGIMRGMDQGAPRQIQEAMQWFTNLHEIGILMGLAEIQHHKDLYDEMLRRNNFDPYRRLIIRFSCVPDVLSTGAFAPEHDFSGNRFQNLLDDPPLKNIAVTVLPADGGGVAVLGWQEGSDAVCIPFVESLISIGEESLGNAVLRLVFEHIENTFFRPSWWEELPEATQQALIRRTNSGASPATPRGPSCLRDDKLNYVDWPVTSVEAQFPRRARL</sequence>